<accession>A0A438H9N0</accession>
<sequence>MTPSFSFGKICGDFRPSILTSVGFKLHFFVGFLFIYHPPFLLKKLGLDPFKGARVNRAFINLNRRFPLLSQLEHENIVRYYGTNKFFRVLIDSLPASTVSENDTANGKRTYLSFNPIHAIQSEVTMPKSQ</sequence>
<comment type="caution">
    <text evidence="1">The sequence shown here is derived from an EMBL/GenBank/DDBJ whole genome shotgun (WGS) entry which is preliminary data.</text>
</comment>
<evidence type="ECO:0000313" key="1">
    <source>
        <dbReference type="EMBL" id="RVW81089.1"/>
    </source>
</evidence>
<reference evidence="1 2" key="1">
    <citation type="journal article" date="2018" name="PLoS Genet.">
        <title>Population sequencing reveals clonal diversity and ancestral inbreeding in the grapevine cultivar Chardonnay.</title>
        <authorList>
            <person name="Roach M.J."/>
            <person name="Johnson D.L."/>
            <person name="Bohlmann J."/>
            <person name="van Vuuren H.J."/>
            <person name="Jones S.J."/>
            <person name="Pretorius I.S."/>
            <person name="Schmidt S.A."/>
            <person name="Borneman A.R."/>
        </authorList>
    </citation>
    <scope>NUCLEOTIDE SEQUENCE [LARGE SCALE GENOMIC DNA]</scope>
    <source>
        <strain evidence="2">cv. Chardonnay</strain>
        <tissue evidence="1">Leaf</tissue>
    </source>
</reference>
<dbReference type="EMBL" id="QGNW01000257">
    <property type="protein sequence ID" value="RVW81089.1"/>
    <property type="molecule type" value="Genomic_DNA"/>
</dbReference>
<organism evidence="1 2">
    <name type="scientific">Vitis vinifera</name>
    <name type="common">Grape</name>
    <dbReference type="NCBI Taxonomy" id="29760"/>
    <lineage>
        <taxon>Eukaryota</taxon>
        <taxon>Viridiplantae</taxon>
        <taxon>Streptophyta</taxon>
        <taxon>Embryophyta</taxon>
        <taxon>Tracheophyta</taxon>
        <taxon>Spermatophyta</taxon>
        <taxon>Magnoliopsida</taxon>
        <taxon>eudicotyledons</taxon>
        <taxon>Gunneridae</taxon>
        <taxon>Pentapetalae</taxon>
        <taxon>rosids</taxon>
        <taxon>Vitales</taxon>
        <taxon>Vitaceae</taxon>
        <taxon>Viteae</taxon>
        <taxon>Vitis</taxon>
    </lineage>
</organism>
<protein>
    <submittedName>
        <fullName evidence="1">Uncharacterized protein</fullName>
    </submittedName>
</protein>
<dbReference type="Proteomes" id="UP000288805">
    <property type="component" value="Unassembled WGS sequence"/>
</dbReference>
<proteinExistence type="predicted"/>
<name>A0A438H9N0_VITVI</name>
<dbReference type="AlphaFoldDB" id="A0A438H9N0"/>
<gene>
    <name evidence="1" type="ORF">CK203_045354</name>
</gene>
<evidence type="ECO:0000313" key="2">
    <source>
        <dbReference type="Proteomes" id="UP000288805"/>
    </source>
</evidence>